<evidence type="ECO:0000313" key="2">
    <source>
        <dbReference type="Proteomes" id="UP000248790"/>
    </source>
</evidence>
<dbReference type="RefSeq" id="WP_111631502.1">
    <property type="nucleotide sequence ID" value="NZ_QLMC01000014.1"/>
</dbReference>
<dbReference type="Proteomes" id="UP000248790">
    <property type="component" value="Unassembled WGS sequence"/>
</dbReference>
<accession>A0A327WJ23</accession>
<protein>
    <submittedName>
        <fullName evidence="1">Uncharacterized protein</fullName>
    </submittedName>
</protein>
<sequence>MKKLSFDIYSFNQANFFPHSRVKTKLQVIFILLEAMRYIMSYSDTLGEGIKCTGKLSVIVDKMSRIVFSIENKYYSIVLPFYVYSDGDQIQFYYKHEAIDSKLLSNLITILKGDSFNSKNSLDFSDSVIDLENENEMLWMILQDLILYEDGYIRYDVDEESYKKAKEEGCEHTHPLNHCDLFYSSNASLKLGLDRSLEVDEFIDVLNTRTNCKYLRNWR</sequence>
<reference evidence="1 2" key="1">
    <citation type="submission" date="2018-06" db="EMBL/GenBank/DDBJ databases">
        <title>Genomic Encyclopedia of Archaeal and Bacterial Type Strains, Phase II (KMG-II): from individual species to whole genera.</title>
        <authorList>
            <person name="Goeker M."/>
        </authorList>
    </citation>
    <scope>NUCLEOTIDE SEQUENCE [LARGE SCALE GENOMIC DNA]</scope>
    <source>
        <strain evidence="1 2">DSM 21851</strain>
    </source>
</reference>
<name>A0A327WJ23_LARAB</name>
<proteinExistence type="predicted"/>
<keyword evidence="2" id="KW-1185">Reference proteome</keyword>
<dbReference type="OrthoDB" id="7853506at2"/>
<comment type="caution">
    <text evidence="1">The sequence shown here is derived from an EMBL/GenBank/DDBJ whole genome shotgun (WGS) entry which is preliminary data.</text>
</comment>
<evidence type="ECO:0000313" key="1">
    <source>
        <dbReference type="EMBL" id="RAJ90073.1"/>
    </source>
</evidence>
<dbReference type="EMBL" id="QLMC01000014">
    <property type="protein sequence ID" value="RAJ90073.1"/>
    <property type="molecule type" value="Genomic_DNA"/>
</dbReference>
<gene>
    <name evidence="1" type="ORF">LX87_05502</name>
</gene>
<dbReference type="AlphaFoldDB" id="A0A327WJ23"/>
<organism evidence="1 2">
    <name type="scientific">Larkinella arboricola</name>
    <dbReference type="NCBI Taxonomy" id="643671"/>
    <lineage>
        <taxon>Bacteria</taxon>
        <taxon>Pseudomonadati</taxon>
        <taxon>Bacteroidota</taxon>
        <taxon>Cytophagia</taxon>
        <taxon>Cytophagales</taxon>
        <taxon>Spirosomataceae</taxon>
        <taxon>Larkinella</taxon>
    </lineage>
</organism>